<dbReference type="InParanoid" id="A0A401G4S6"/>
<protein>
    <recommendedName>
        <fullName evidence="2">methylisocitrate lyase</fullName>
        <ecNumber evidence="2">4.1.3.30</ecNumber>
    </recommendedName>
</protein>
<dbReference type="GO" id="GO:0019752">
    <property type="term" value="P:carboxylic acid metabolic process"/>
    <property type="evidence" value="ECO:0007669"/>
    <property type="project" value="InterPro"/>
</dbReference>
<dbReference type="InterPro" id="IPR006254">
    <property type="entry name" value="Isocitrate_lyase"/>
</dbReference>
<dbReference type="GeneID" id="38774088"/>
<comment type="caution">
    <text evidence="4">The sequence shown here is derived from an EMBL/GenBank/DDBJ whole genome shotgun (WGS) entry which is preliminary data.</text>
</comment>
<evidence type="ECO:0000256" key="1">
    <source>
        <dbReference type="ARBA" id="ARBA00005704"/>
    </source>
</evidence>
<evidence type="ECO:0000313" key="4">
    <source>
        <dbReference type="EMBL" id="GBE77171.1"/>
    </source>
</evidence>
<dbReference type="Gene3D" id="3.20.20.60">
    <property type="entry name" value="Phosphoenolpyruvate-binding domains"/>
    <property type="match status" value="1"/>
</dbReference>
<dbReference type="PANTHER" id="PTHR42905:SF2">
    <property type="entry name" value="PHOSPHOENOLPYRUVATE CARBOXYLASE FAMILY PROTEIN"/>
    <property type="match status" value="1"/>
</dbReference>
<dbReference type="GO" id="GO:0004451">
    <property type="term" value="F:isocitrate lyase activity"/>
    <property type="evidence" value="ECO:0007669"/>
    <property type="project" value="InterPro"/>
</dbReference>
<dbReference type="RefSeq" id="XP_027608084.1">
    <property type="nucleotide sequence ID" value="XM_027752283.1"/>
</dbReference>
<evidence type="ECO:0000256" key="3">
    <source>
        <dbReference type="ARBA" id="ARBA00023239"/>
    </source>
</evidence>
<keyword evidence="5" id="KW-1185">Reference proteome</keyword>
<accession>A0A401G4S6</accession>
<comment type="similarity">
    <text evidence="1">Belongs to the isocitrate lyase/PEP mutase superfamily. Isocitrate lyase family.</text>
</comment>
<dbReference type="EMBL" id="BFAD01000001">
    <property type="protein sequence ID" value="GBE77171.1"/>
    <property type="molecule type" value="Genomic_DNA"/>
</dbReference>
<dbReference type="Pfam" id="PF00463">
    <property type="entry name" value="ICL"/>
    <property type="match status" value="1"/>
</dbReference>
<dbReference type="InterPro" id="IPR015813">
    <property type="entry name" value="Pyrv/PenolPyrv_kinase-like_dom"/>
</dbReference>
<dbReference type="OrthoDB" id="1923844at2759"/>
<dbReference type="PANTHER" id="PTHR42905">
    <property type="entry name" value="PHOSPHOENOLPYRUVATE CARBOXYLASE"/>
    <property type="match status" value="1"/>
</dbReference>
<dbReference type="InterPro" id="IPR040442">
    <property type="entry name" value="Pyrv_kinase-like_dom_sf"/>
</dbReference>
<dbReference type="EC" id="4.1.3.30" evidence="2"/>
<evidence type="ECO:0000256" key="2">
    <source>
        <dbReference type="ARBA" id="ARBA00012260"/>
    </source>
</evidence>
<dbReference type="GO" id="GO:0046421">
    <property type="term" value="F:methylisocitrate lyase activity"/>
    <property type="evidence" value="ECO:0007669"/>
    <property type="project" value="UniProtKB-EC"/>
</dbReference>
<dbReference type="SUPFAM" id="SSF51621">
    <property type="entry name" value="Phosphoenolpyruvate/pyruvate domain"/>
    <property type="match status" value="1"/>
</dbReference>
<name>A0A401G4S6_9APHY</name>
<evidence type="ECO:0000313" key="5">
    <source>
        <dbReference type="Proteomes" id="UP000287166"/>
    </source>
</evidence>
<organism evidence="4 5">
    <name type="scientific">Sparassis crispa</name>
    <dbReference type="NCBI Taxonomy" id="139825"/>
    <lineage>
        <taxon>Eukaryota</taxon>
        <taxon>Fungi</taxon>
        <taxon>Dikarya</taxon>
        <taxon>Basidiomycota</taxon>
        <taxon>Agaricomycotina</taxon>
        <taxon>Agaricomycetes</taxon>
        <taxon>Polyporales</taxon>
        <taxon>Sparassidaceae</taxon>
        <taxon>Sparassis</taxon>
    </lineage>
</organism>
<dbReference type="STRING" id="139825.A0A401G4S6"/>
<sequence>MESFPEPIYVEMKERRNTLVAPQVLNRALVSGVIHVERGVSGCHIDDQAFPKRCGQLSGKDIVDMDTYVECTIAAVKAHRNSDFVIPAHTDMRNGTIFSGENADEVAFHEGIKSPD</sequence>
<reference evidence="4 5" key="1">
    <citation type="journal article" date="2018" name="Sci. Rep.">
        <title>Genome sequence of the cauliflower mushroom Sparassis crispa (Hanabiratake) and its association with beneficial usage.</title>
        <authorList>
            <person name="Kiyama R."/>
            <person name="Furutani Y."/>
            <person name="Kawaguchi K."/>
            <person name="Nakanishi T."/>
        </authorList>
    </citation>
    <scope>NUCLEOTIDE SEQUENCE [LARGE SCALE GENOMIC DNA]</scope>
</reference>
<dbReference type="Proteomes" id="UP000287166">
    <property type="component" value="Unassembled WGS sequence"/>
</dbReference>
<keyword evidence="3" id="KW-0456">Lyase</keyword>
<proteinExistence type="inferred from homology"/>
<dbReference type="AlphaFoldDB" id="A0A401G4S6"/>
<gene>
    <name evidence="4" type="ORF">SCP_0100430</name>
</gene>